<keyword evidence="2" id="KW-1185">Reference proteome</keyword>
<evidence type="ECO:0000313" key="2">
    <source>
        <dbReference type="Proteomes" id="UP001341840"/>
    </source>
</evidence>
<proteinExistence type="predicted"/>
<comment type="caution">
    <text evidence="1">The sequence shown here is derived from an EMBL/GenBank/DDBJ whole genome shotgun (WGS) entry which is preliminary data.</text>
</comment>
<evidence type="ECO:0000313" key="1">
    <source>
        <dbReference type="EMBL" id="MED6195977.1"/>
    </source>
</evidence>
<reference evidence="1 2" key="1">
    <citation type="journal article" date="2023" name="Plants (Basel)">
        <title>Bridging the Gap: Combining Genomics and Transcriptomics Approaches to Understand Stylosanthes scabra, an Orphan Legume from the Brazilian Caatinga.</title>
        <authorList>
            <person name="Ferreira-Neto J.R.C."/>
            <person name="da Silva M.D."/>
            <person name="Binneck E."/>
            <person name="de Melo N.F."/>
            <person name="da Silva R.H."/>
            <person name="de Melo A.L.T.M."/>
            <person name="Pandolfi V."/>
            <person name="Bustamante F.O."/>
            <person name="Brasileiro-Vidal A.C."/>
            <person name="Benko-Iseppon A.M."/>
        </authorList>
    </citation>
    <scope>NUCLEOTIDE SEQUENCE [LARGE SCALE GENOMIC DNA]</scope>
    <source>
        <tissue evidence="1">Leaves</tissue>
    </source>
</reference>
<dbReference type="Proteomes" id="UP001341840">
    <property type="component" value="Unassembled WGS sequence"/>
</dbReference>
<dbReference type="EMBL" id="JASCZI010211696">
    <property type="protein sequence ID" value="MED6195977.1"/>
    <property type="molecule type" value="Genomic_DNA"/>
</dbReference>
<organism evidence="1 2">
    <name type="scientific">Stylosanthes scabra</name>
    <dbReference type="NCBI Taxonomy" id="79078"/>
    <lineage>
        <taxon>Eukaryota</taxon>
        <taxon>Viridiplantae</taxon>
        <taxon>Streptophyta</taxon>
        <taxon>Embryophyta</taxon>
        <taxon>Tracheophyta</taxon>
        <taxon>Spermatophyta</taxon>
        <taxon>Magnoliopsida</taxon>
        <taxon>eudicotyledons</taxon>
        <taxon>Gunneridae</taxon>
        <taxon>Pentapetalae</taxon>
        <taxon>rosids</taxon>
        <taxon>fabids</taxon>
        <taxon>Fabales</taxon>
        <taxon>Fabaceae</taxon>
        <taxon>Papilionoideae</taxon>
        <taxon>50 kb inversion clade</taxon>
        <taxon>dalbergioids sensu lato</taxon>
        <taxon>Dalbergieae</taxon>
        <taxon>Pterocarpus clade</taxon>
        <taxon>Stylosanthes</taxon>
    </lineage>
</organism>
<gene>
    <name evidence="1" type="ORF">PIB30_042931</name>
</gene>
<accession>A0ABU6XDH3</accession>
<sequence>MGEVADLDVEDSSRIDLSANCVENLVIMSKLAIIDNNIYFEFWSKNCIIRDQVIKEALLQDKANGGIYFFDNLVIPQMSLSLLRNLLYGGAASGFVKMSATCSSVDRIMGEMNVRHVVTEDNRRHWTGLSEFKKQILHPLEFCEGGD</sequence>
<protein>
    <submittedName>
        <fullName evidence="1">Uncharacterized protein</fullName>
    </submittedName>
</protein>
<name>A0ABU6XDH3_9FABA</name>